<reference evidence="1" key="1">
    <citation type="submission" date="2021-02" db="EMBL/GenBank/DDBJ databases">
        <authorList>
            <person name="Nieuwenhuis M."/>
            <person name="Van De Peppel L.J.J."/>
        </authorList>
    </citation>
    <scope>NUCLEOTIDE SEQUENCE</scope>
    <source>
        <strain evidence="1">D49</strain>
    </source>
</reference>
<evidence type="ECO:0008006" key="3">
    <source>
        <dbReference type="Google" id="ProtNLM"/>
    </source>
</evidence>
<proteinExistence type="predicted"/>
<dbReference type="InterPro" id="IPR015915">
    <property type="entry name" value="Kelch-typ_b-propeller"/>
</dbReference>
<organism evidence="1 2">
    <name type="scientific">Sphagnurus paluster</name>
    <dbReference type="NCBI Taxonomy" id="117069"/>
    <lineage>
        <taxon>Eukaryota</taxon>
        <taxon>Fungi</taxon>
        <taxon>Dikarya</taxon>
        <taxon>Basidiomycota</taxon>
        <taxon>Agaricomycotina</taxon>
        <taxon>Agaricomycetes</taxon>
        <taxon>Agaricomycetidae</taxon>
        <taxon>Agaricales</taxon>
        <taxon>Tricholomatineae</taxon>
        <taxon>Lyophyllaceae</taxon>
        <taxon>Sphagnurus</taxon>
    </lineage>
</organism>
<sequence length="243" mass="27503">MSKYRETAAMRLVLKHLRQRRLLTPYECIISRSGFQLEHPLLTKLHEAVVLQGNWAEAEHLVSFISKTEMFDTYLHGKQPHAVWKRLRGTDADGDIPLPRGGHAMCIDPQSNLIYLFGGWDGQNSLDDFWAYDIGADQWRILSHSTSGEQNAPGARSCHKMVFDTKTGSIYLLGRLADSDELKANTTPDASGESTPPNSTFCSEFYRYHTRGMDSGKWDFLSFDTAVRGTLRSFVDGYTYPQT</sequence>
<dbReference type="GO" id="GO:0005737">
    <property type="term" value="C:cytoplasm"/>
    <property type="evidence" value="ECO:0007669"/>
    <property type="project" value="TreeGrafter"/>
</dbReference>
<dbReference type="SUPFAM" id="SSF117281">
    <property type="entry name" value="Kelch motif"/>
    <property type="match status" value="1"/>
</dbReference>
<dbReference type="PANTHER" id="PTHR15526">
    <property type="entry name" value="MUSKELIN"/>
    <property type="match status" value="1"/>
</dbReference>
<dbReference type="Pfam" id="PF24681">
    <property type="entry name" value="Kelch_KLHDC2_KLHL20_DRC7"/>
    <property type="match status" value="1"/>
</dbReference>
<comment type="caution">
    <text evidence="1">The sequence shown here is derived from an EMBL/GenBank/DDBJ whole genome shotgun (WGS) entry which is preliminary data.</text>
</comment>
<dbReference type="OrthoDB" id="10052615at2759"/>
<gene>
    <name evidence="1" type="ORF">H0H81_007639</name>
</gene>
<accession>A0A9P7K5H4</accession>
<reference evidence="1" key="2">
    <citation type="submission" date="2021-10" db="EMBL/GenBank/DDBJ databases">
        <title>Phylogenomics reveals ancestral predisposition of the termite-cultivated fungus Termitomyces towards a domesticated lifestyle.</title>
        <authorList>
            <person name="Auxier B."/>
            <person name="Grum-Grzhimaylo A."/>
            <person name="Cardenas M.E."/>
            <person name="Lodge J.D."/>
            <person name="Laessoe T."/>
            <person name="Pedersen O."/>
            <person name="Smith M.E."/>
            <person name="Kuyper T.W."/>
            <person name="Franco-Molano E.A."/>
            <person name="Baroni T.J."/>
            <person name="Aanen D.K."/>
        </authorList>
    </citation>
    <scope>NUCLEOTIDE SEQUENCE</scope>
    <source>
        <strain evidence="1">D49</strain>
    </source>
</reference>
<protein>
    <recommendedName>
        <fullName evidence="3">Muskelin</fullName>
    </recommendedName>
</protein>
<dbReference type="EMBL" id="JABCKI010005734">
    <property type="protein sequence ID" value="KAG5639026.1"/>
    <property type="molecule type" value="Genomic_DNA"/>
</dbReference>
<evidence type="ECO:0000313" key="2">
    <source>
        <dbReference type="Proteomes" id="UP000717328"/>
    </source>
</evidence>
<keyword evidence="2" id="KW-1185">Reference proteome</keyword>
<name>A0A9P7K5H4_9AGAR</name>
<evidence type="ECO:0000313" key="1">
    <source>
        <dbReference type="EMBL" id="KAG5639026.1"/>
    </source>
</evidence>
<dbReference type="Gene3D" id="2.120.10.80">
    <property type="entry name" value="Kelch-type beta propeller"/>
    <property type="match status" value="1"/>
</dbReference>
<dbReference type="InterPro" id="IPR052456">
    <property type="entry name" value="CTLH_complex_component"/>
</dbReference>
<dbReference type="Proteomes" id="UP000717328">
    <property type="component" value="Unassembled WGS sequence"/>
</dbReference>
<dbReference type="PANTHER" id="PTHR15526:SF5">
    <property type="entry name" value="MUSKELIN"/>
    <property type="match status" value="1"/>
</dbReference>
<dbReference type="AlphaFoldDB" id="A0A9P7K5H4"/>